<sequence length="80" mass="9041">MAELSMGMLIDIVDEDWMRDTLPSDDVSVPPGMATRTEDAEDTSCCIIFKCEIWFWSLSPVVERLIWVVGETMQDGEPLS</sequence>
<organism evidence="10 11">
    <name type="scientific">Acorus calamus</name>
    <name type="common">Sweet flag</name>
    <dbReference type="NCBI Taxonomy" id="4465"/>
    <lineage>
        <taxon>Eukaryota</taxon>
        <taxon>Viridiplantae</taxon>
        <taxon>Streptophyta</taxon>
        <taxon>Embryophyta</taxon>
        <taxon>Tracheophyta</taxon>
        <taxon>Spermatophyta</taxon>
        <taxon>Magnoliopsida</taxon>
        <taxon>Liliopsida</taxon>
        <taxon>Acoraceae</taxon>
        <taxon>Acorus</taxon>
    </lineage>
</organism>
<keyword evidence="7" id="KW-0833">Ubl conjugation pathway</keyword>
<keyword evidence="6" id="KW-0498">Mitosis</keyword>
<dbReference type="GO" id="GO:0070979">
    <property type="term" value="P:protein K11-linked ubiquitination"/>
    <property type="evidence" value="ECO:0007669"/>
    <property type="project" value="TreeGrafter"/>
</dbReference>
<dbReference type="AlphaFoldDB" id="A0AAV9D331"/>
<keyword evidence="11" id="KW-1185">Reference proteome</keyword>
<protein>
    <recommendedName>
        <fullName evidence="4">Anaphase-promoting complex subunit 13</fullName>
    </recommendedName>
</protein>
<evidence type="ECO:0000256" key="3">
    <source>
        <dbReference type="ARBA" id="ARBA00006940"/>
    </source>
</evidence>
<evidence type="ECO:0000256" key="1">
    <source>
        <dbReference type="ARBA" id="ARBA00004123"/>
    </source>
</evidence>
<name>A0AAV9D331_ACOCL</name>
<keyword evidence="9" id="KW-0131">Cell cycle</keyword>
<dbReference type="InterPro" id="IPR008401">
    <property type="entry name" value="Apc13"/>
</dbReference>
<evidence type="ECO:0000256" key="8">
    <source>
        <dbReference type="ARBA" id="ARBA00023242"/>
    </source>
</evidence>
<dbReference type="GO" id="GO:0051301">
    <property type="term" value="P:cell division"/>
    <property type="evidence" value="ECO:0007669"/>
    <property type="project" value="UniProtKB-KW"/>
</dbReference>
<comment type="similarity">
    <text evidence="3">Belongs to the APC13 family.</text>
</comment>
<evidence type="ECO:0000256" key="9">
    <source>
        <dbReference type="ARBA" id="ARBA00023306"/>
    </source>
</evidence>
<reference evidence="10" key="1">
    <citation type="journal article" date="2023" name="Nat. Commun.">
        <title>Diploid and tetraploid genomes of Acorus and the evolution of monocots.</title>
        <authorList>
            <person name="Ma L."/>
            <person name="Liu K.W."/>
            <person name="Li Z."/>
            <person name="Hsiao Y.Y."/>
            <person name="Qi Y."/>
            <person name="Fu T."/>
            <person name="Tang G.D."/>
            <person name="Zhang D."/>
            <person name="Sun W.H."/>
            <person name="Liu D.K."/>
            <person name="Li Y."/>
            <person name="Chen G.Z."/>
            <person name="Liu X.D."/>
            <person name="Liao X.Y."/>
            <person name="Jiang Y.T."/>
            <person name="Yu X."/>
            <person name="Hao Y."/>
            <person name="Huang J."/>
            <person name="Zhao X.W."/>
            <person name="Ke S."/>
            <person name="Chen Y.Y."/>
            <person name="Wu W.L."/>
            <person name="Hsu J.L."/>
            <person name="Lin Y.F."/>
            <person name="Huang M.D."/>
            <person name="Li C.Y."/>
            <person name="Huang L."/>
            <person name="Wang Z.W."/>
            <person name="Zhao X."/>
            <person name="Zhong W.Y."/>
            <person name="Peng D.H."/>
            <person name="Ahmad S."/>
            <person name="Lan S."/>
            <person name="Zhang J.S."/>
            <person name="Tsai W.C."/>
            <person name="Van de Peer Y."/>
            <person name="Liu Z.J."/>
        </authorList>
    </citation>
    <scope>NUCLEOTIDE SEQUENCE</scope>
    <source>
        <strain evidence="10">CP</strain>
    </source>
</reference>
<comment type="subcellular location">
    <subcellularLocation>
        <location evidence="1">Nucleus</location>
    </subcellularLocation>
</comment>
<comment type="pathway">
    <text evidence="2">Protein modification; protein ubiquitination.</text>
</comment>
<proteinExistence type="inferred from homology"/>
<accession>A0AAV9D331</accession>
<keyword evidence="8" id="KW-0539">Nucleus</keyword>
<gene>
    <name evidence="10" type="ORF">QJS10_CPA16g01824</name>
</gene>
<comment type="caution">
    <text evidence="10">The sequence shown here is derived from an EMBL/GenBank/DDBJ whole genome shotgun (WGS) entry which is preliminary data.</text>
</comment>
<evidence type="ECO:0000256" key="4">
    <source>
        <dbReference type="ARBA" id="ARBA00013935"/>
    </source>
</evidence>
<dbReference type="EMBL" id="JAUJYO010000016">
    <property type="protein sequence ID" value="KAK1295321.1"/>
    <property type="molecule type" value="Genomic_DNA"/>
</dbReference>
<evidence type="ECO:0000256" key="2">
    <source>
        <dbReference type="ARBA" id="ARBA00004906"/>
    </source>
</evidence>
<dbReference type="Pfam" id="PF05839">
    <property type="entry name" value="Apc13p"/>
    <property type="match status" value="1"/>
</dbReference>
<reference evidence="10" key="2">
    <citation type="submission" date="2023-06" db="EMBL/GenBank/DDBJ databases">
        <authorList>
            <person name="Ma L."/>
            <person name="Liu K.-W."/>
            <person name="Li Z."/>
            <person name="Hsiao Y.-Y."/>
            <person name="Qi Y."/>
            <person name="Fu T."/>
            <person name="Tang G."/>
            <person name="Zhang D."/>
            <person name="Sun W.-H."/>
            <person name="Liu D.-K."/>
            <person name="Li Y."/>
            <person name="Chen G.-Z."/>
            <person name="Liu X.-D."/>
            <person name="Liao X.-Y."/>
            <person name="Jiang Y.-T."/>
            <person name="Yu X."/>
            <person name="Hao Y."/>
            <person name="Huang J."/>
            <person name="Zhao X.-W."/>
            <person name="Ke S."/>
            <person name="Chen Y.-Y."/>
            <person name="Wu W.-L."/>
            <person name="Hsu J.-L."/>
            <person name="Lin Y.-F."/>
            <person name="Huang M.-D."/>
            <person name="Li C.-Y."/>
            <person name="Huang L."/>
            <person name="Wang Z.-W."/>
            <person name="Zhao X."/>
            <person name="Zhong W.-Y."/>
            <person name="Peng D.-H."/>
            <person name="Ahmad S."/>
            <person name="Lan S."/>
            <person name="Zhang J.-S."/>
            <person name="Tsai W.-C."/>
            <person name="Van De Peer Y."/>
            <person name="Liu Z.-J."/>
        </authorList>
    </citation>
    <scope>NUCLEOTIDE SEQUENCE</scope>
    <source>
        <strain evidence="10">CP</strain>
        <tissue evidence="10">Leaves</tissue>
    </source>
</reference>
<evidence type="ECO:0000256" key="6">
    <source>
        <dbReference type="ARBA" id="ARBA00022776"/>
    </source>
</evidence>
<evidence type="ECO:0000256" key="5">
    <source>
        <dbReference type="ARBA" id="ARBA00022618"/>
    </source>
</evidence>
<evidence type="ECO:0000256" key="7">
    <source>
        <dbReference type="ARBA" id="ARBA00022786"/>
    </source>
</evidence>
<keyword evidence="5" id="KW-0132">Cell division</keyword>
<evidence type="ECO:0000313" key="11">
    <source>
        <dbReference type="Proteomes" id="UP001180020"/>
    </source>
</evidence>
<dbReference type="Proteomes" id="UP001180020">
    <property type="component" value="Unassembled WGS sequence"/>
</dbReference>
<dbReference type="GO" id="GO:0005680">
    <property type="term" value="C:anaphase-promoting complex"/>
    <property type="evidence" value="ECO:0007669"/>
    <property type="project" value="InterPro"/>
</dbReference>
<dbReference type="PANTHER" id="PTHR28672">
    <property type="entry name" value="ANAPHASE-PROMOTING COMPLEX SUBUNIT 13"/>
    <property type="match status" value="1"/>
</dbReference>
<dbReference type="PANTHER" id="PTHR28672:SF1">
    <property type="entry name" value="ANAPHASE-PROMOTING COMPLEX SUBUNIT 13"/>
    <property type="match status" value="1"/>
</dbReference>
<evidence type="ECO:0000313" key="10">
    <source>
        <dbReference type="EMBL" id="KAK1295321.1"/>
    </source>
</evidence>